<keyword evidence="2" id="KW-0808">Transferase</keyword>
<evidence type="ECO:0000256" key="1">
    <source>
        <dbReference type="SAM" id="MobiDB-lite"/>
    </source>
</evidence>
<reference evidence="2 3" key="1">
    <citation type="submission" date="2020-02" db="EMBL/GenBank/DDBJ databases">
        <title>Whole-genome analyses of novel actinobacteria.</title>
        <authorList>
            <person name="Sahin N."/>
            <person name="Gencbay T."/>
        </authorList>
    </citation>
    <scope>NUCLEOTIDE SEQUENCE [LARGE SCALE GENOMIC DNA]</scope>
    <source>
        <strain evidence="2 3">HC44</strain>
    </source>
</reference>
<feature type="compositionally biased region" description="Basic and acidic residues" evidence="1">
    <location>
        <begin position="1"/>
        <end position="17"/>
    </location>
</feature>
<sequence length="249" mass="26491">MSGEKLRKEEPHREAGRLRTGPLTGLRVLDLAELADLTGPGRSGETSLSGTSLSGTYLSGMMLAGLGADVVRVGRPADADAVLALAVSADVLVEGGRPGTAERLGIGPERCLARNPRLVYGRTPVDPGPGEPTAALCLTVGVLAALAQVARTGQGQIVDGTLAGCPYYSVYWTADGHQMAVGAVEPDCYREFVRLLGVWEMVPDHREPSVWAELRRLFAGTFRTRTRREWCEVFDGTPACVSPLLPPRA</sequence>
<feature type="region of interest" description="Disordered" evidence="1">
    <location>
        <begin position="1"/>
        <end position="20"/>
    </location>
</feature>
<organism evidence="2 3">
    <name type="scientific">Streptomyces scabichelini</name>
    <dbReference type="NCBI Taxonomy" id="2711217"/>
    <lineage>
        <taxon>Bacteria</taxon>
        <taxon>Bacillati</taxon>
        <taxon>Actinomycetota</taxon>
        <taxon>Actinomycetes</taxon>
        <taxon>Kitasatosporales</taxon>
        <taxon>Streptomycetaceae</taxon>
        <taxon>Streptomyces</taxon>
    </lineage>
</organism>
<dbReference type="Pfam" id="PF02515">
    <property type="entry name" value="CoA_transf_3"/>
    <property type="match status" value="2"/>
</dbReference>
<evidence type="ECO:0000313" key="3">
    <source>
        <dbReference type="Proteomes" id="UP000472335"/>
    </source>
</evidence>
<proteinExistence type="predicted"/>
<gene>
    <name evidence="2" type="ORF">G5C60_40425</name>
</gene>
<keyword evidence="3" id="KW-1185">Reference proteome</keyword>
<dbReference type="PANTHER" id="PTHR48228:SF5">
    <property type="entry name" value="ALPHA-METHYLACYL-COA RACEMASE"/>
    <property type="match status" value="1"/>
</dbReference>
<dbReference type="AlphaFoldDB" id="A0A6G4VHR6"/>
<dbReference type="SUPFAM" id="SSF89796">
    <property type="entry name" value="CoA-transferase family III (CaiB/BaiF)"/>
    <property type="match status" value="1"/>
</dbReference>
<dbReference type="RefSeq" id="WP_165267370.1">
    <property type="nucleotide sequence ID" value="NZ_JAAKZY010000205.1"/>
</dbReference>
<dbReference type="EMBL" id="JAAKZY010000205">
    <property type="protein sequence ID" value="NGO13698.1"/>
    <property type="molecule type" value="Genomic_DNA"/>
</dbReference>
<dbReference type="InterPro" id="IPR050509">
    <property type="entry name" value="CoA-transferase_III"/>
</dbReference>
<name>A0A6G4VHR6_9ACTN</name>
<accession>A0A6G4VHR6</accession>
<dbReference type="InterPro" id="IPR003673">
    <property type="entry name" value="CoA-Trfase_fam_III"/>
</dbReference>
<dbReference type="Proteomes" id="UP000472335">
    <property type="component" value="Unassembled WGS sequence"/>
</dbReference>
<dbReference type="InterPro" id="IPR044855">
    <property type="entry name" value="CoA-Trfase_III_dom3_sf"/>
</dbReference>
<dbReference type="InterPro" id="IPR023606">
    <property type="entry name" value="CoA-Trfase_III_dom_1_sf"/>
</dbReference>
<evidence type="ECO:0000313" key="2">
    <source>
        <dbReference type="EMBL" id="NGO13698.1"/>
    </source>
</evidence>
<dbReference type="Gene3D" id="3.30.1540.10">
    <property type="entry name" value="formyl-coa transferase, domain 3"/>
    <property type="match status" value="1"/>
</dbReference>
<dbReference type="GO" id="GO:0016740">
    <property type="term" value="F:transferase activity"/>
    <property type="evidence" value="ECO:0007669"/>
    <property type="project" value="UniProtKB-KW"/>
</dbReference>
<comment type="caution">
    <text evidence="2">The sequence shown here is derived from an EMBL/GenBank/DDBJ whole genome shotgun (WGS) entry which is preliminary data.</text>
</comment>
<dbReference type="PANTHER" id="PTHR48228">
    <property type="entry name" value="SUCCINYL-COA--D-CITRAMALATE COA-TRANSFERASE"/>
    <property type="match status" value="1"/>
</dbReference>
<dbReference type="Gene3D" id="3.40.50.10540">
    <property type="entry name" value="Crotonobetainyl-coa:carnitine coa-transferase, domain 1"/>
    <property type="match status" value="1"/>
</dbReference>
<protein>
    <submittedName>
        <fullName evidence="2">CoA transferase</fullName>
    </submittedName>
</protein>